<keyword evidence="1" id="KW-0732">Signal</keyword>
<evidence type="ECO:0000313" key="2">
    <source>
        <dbReference type="EMBL" id="MBB5711285.1"/>
    </source>
</evidence>
<dbReference type="EMBL" id="JACIJF010000007">
    <property type="protein sequence ID" value="MBB5711285.1"/>
    <property type="molecule type" value="Genomic_DNA"/>
</dbReference>
<evidence type="ECO:0000256" key="1">
    <source>
        <dbReference type="SAM" id="SignalP"/>
    </source>
</evidence>
<reference evidence="2 3" key="1">
    <citation type="submission" date="2020-08" db="EMBL/GenBank/DDBJ databases">
        <title>Genomic Encyclopedia of Type Strains, Phase IV (KMG-IV): sequencing the most valuable type-strain genomes for metagenomic binning, comparative biology and taxonomic classification.</title>
        <authorList>
            <person name="Goeker M."/>
        </authorList>
    </citation>
    <scope>NUCLEOTIDE SEQUENCE [LARGE SCALE GENOMIC DNA]</scope>
    <source>
        <strain evidence="2 3">DSM 26736</strain>
    </source>
</reference>
<gene>
    <name evidence="2" type="ORF">FHT02_002529</name>
</gene>
<keyword evidence="3" id="KW-1185">Reference proteome</keyword>
<protein>
    <submittedName>
        <fullName evidence="2">Uncharacterized protein</fullName>
    </submittedName>
</protein>
<organism evidence="2 3">
    <name type="scientific">Sphingomonas xinjiangensis</name>
    <dbReference type="NCBI Taxonomy" id="643568"/>
    <lineage>
        <taxon>Bacteria</taxon>
        <taxon>Pseudomonadati</taxon>
        <taxon>Pseudomonadota</taxon>
        <taxon>Alphaproteobacteria</taxon>
        <taxon>Sphingomonadales</taxon>
        <taxon>Sphingomonadaceae</taxon>
        <taxon>Sphingomonas</taxon>
    </lineage>
</organism>
<sequence>MATLNRIAAYAAICTAVVASVPLVAQDTLPSREAEKDLAEYADCVVGRKAYRKSVAAFLRVVPNSGPFFPASMKAADMTCLNDAAVRRRASKLEMRLQPSTFRGALYPALYRRDFGKIGPPADLTSAAPIDVTTEFDGDVMTLSEEYGSGRAFGDCVARKAPQDSHLMLTSRPWSASEEAAIEKLKPALASCLFADQTARFNREALRAYLGEATYKLALAAAGRTAKEAR</sequence>
<feature type="chain" id="PRO_5033029107" evidence="1">
    <location>
        <begin position="26"/>
        <end position="230"/>
    </location>
</feature>
<dbReference type="Proteomes" id="UP000527143">
    <property type="component" value="Unassembled WGS sequence"/>
</dbReference>
<proteinExistence type="predicted"/>
<dbReference type="AlphaFoldDB" id="A0A840YG64"/>
<dbReference type="RefSeq" id="WP_184088008.1">
    <property type="nucleotide sequence ID" value="NZ_JACIJF010000007.1"/>
</dbReference>
<evidence type="ECO:0000313" key="3">
    <source>
        <dbReference type="Proteomes" id="UP000527143"/>
    </source>
</evidence>
<feature type="signal peptide" evidence="1">
    <location>
        <begin position="1"/>
        <end position="25"/>
    </location>
</feature>
<accession>A0A840YG64</accession>
<name>A0A840YG64_9SPHN</name>
<comment type="caution">
    <text evidence="2">The sequence shown here is derived from an EMBL/GenBank/DDBJ whole genome shotgun (WGS) entry which is preliminary data.</text>
</comment>